<dbReference type="PANTHER" id="PTHR14226">
    <property type="entry name" value="NEUROPATHY TARGET ESTERASE/SWISS CHEESE D.MELANOGASTER"/>
    <property type="match status" value="1"/>
</dbReference>
<dbReference type="InterPro" id="IPR002641">
    <property type="entry name" value="PNPLA_dom"/>
</dbReference>
<organism evidence="6 7">
    <name type="scientific">Tindallia magadiensis</name>
    <dbReference type="NCBI Taxonomy" id="69895"/>
    <lineage>
        <taxon>Bacteria</taxon>
        <taxon>Bacillati</taxon>
        <taxon>Bacillota</taxon>
        <taxon>Clostridia</taxon>
        <taxon>Peptostreptococcales</taxon>
        <taxon>Tindalliaceae</taxon>
        <taxon>Tindallia</taxon>
    </lineage>
</organism>
<protein>
    <submittedName>
        <fullName evidence="6">NTE family protein</fullName>
    </submittedName>
</protein>
<reference evidence="7" key="1">
    <citation type="submission" date="2016-10" db="EMBL/GenBank/DDBJ databases">
        <authorList>
            <person name="Varghese N."/>
            <person name="Submissions S."/>
        </authorList>
    </citation>
    <scope>NUCLEOTIDE SEQUENCE [LARGE SCALE GENOMIC DNA]</scope>
    <source>
        <strain evidence="7">Z-7934</strain>
    </source>
</reference>
<feature type="active site" description="Proton acceptor" evidence="4">
    <location>
        <position position="178"/>
    </location>
</feature>
<dbReference type="Proteomes" id="UP000199287">
    <property type="component" value="Unassembled WGS sequence"/>
</dbReference>
<dbReference type="GO" id="GO:0016042">
    <property type="term" value="P:lipid catabolic process"/>
    <property type="evidence" value="ECO:0007669"/>
    <property type="project" value="UniProtKB-UniRule"/>
</dbReference>
<sequence length="411" mass="47220">MVGLTLEGGGGKGAYQIGAWKAFRQKGISFSGVTGTSVGALNGAMILQDDFELAWNTWYTVEPNKVLSIDDEINELITDWKLDQKNVSILLEEIRRVVKNAGIDTSPLYQLIQSMINEEKIRKSAKDFGFVTYSLTDMVPLELFKEDVPVGKLADYLMASSYLPVFKEKKFDGKRFLDGSFYNNLPINMLLRKNYSKIYAVRLYGRGRIIKVNPGDAEIVYICPNRELGGVLNFSKEQSRRNLKLGYLDTLRVLDSLNGTFYYFYDMPRDDIALEMLLRWPDTLQKEICITLDLDQKKALNRTFVEEAIPTMIDTFDLPKEACYQDLLIAIIEAMAKYFDIEPLQLYGFDEMIQILLASPEKHQENKANDYKMAYLFKPPETFLKKGKEKKRQDLIALLSIYKEMLFRSSI</sequence>
<dbReference type="PANTHER" id="PTHR14226:SF57">
    <property type="entry name" value="BLR7027 PROTEIN"/>
    <property type="match status" value="1"/>
</dbReference>
<feature type="short sequence motif" description="GXSXG" evidence="4">
    <location>
        <begin position="35"/>
        <end position="39"/>
    </location>
</feature>
<evidence type="ECO:0000313" key="6">
    <source>
        <dbReference type="EMBL" id="SFI11419.1"/>
    </source>
</evidence>
<evidence type="ECO:0000259" key="5">
    <source>
        <dbReference type="PROSITE" id="PS51635"/>
    </source>
</evidence>
<dbReference type="Pfam" id="PF01734">
    <property type="entry name" value="Patatin"/>
    <property type="match status" value="1"/>
</dbReference>
<feature type="short sequence motif" description="GXGXXG" evidence="4">
    <location>
        <begin position="8"/>
        <end position="13"/>
    </location>
</feature>
<comment type="caution">
    <text evidence="4">Lacks conserved residue(s) required for the propagation of feature annotation.</text>
</comment>
<keyword evidence="2 4" id="KW-0442">Lipid degradation</keyword>
<evidence type="ECO:0000256" key="4">
    <source>
        <dbReference type="PROSITE-ProRule" id="PRU01161"/>
    </source>
</evidence>
<evidence type="ECO:0000256" key="3">
    <source>
        <dbReference type="ARBA" id="ARBA00023098"/>
    </source>
</evidence>
<dbReference type="InterPro" id="IPR050301">
    <property type="entry name" value="NTE"/>
</dbReference>
<evidence type="ECO:0000256" key="1">
    <source>
        <dbReference type="ARBA" id="ARBA00022801"/>
    </source>
</evidence>
<keyword evidence="7" id="KW-1185">Reference proteome</keyword>
<dbReference type="InterPro" id="IPR016035">
    <property type="entry name" value="Acyl_Trfase/lysoPLipase"/>
</dbReference>
<proteinExistence type="predicted"/>
<feature type="active site" description="Nucleophile" evidence="4">
    <location>
        <position position="37"/>
    </location>
</feature>
<evidence type="ECO:0000256" key="2">
    <source>
        <dbReference type="ARBA" id="ARBA00022963"/>
    </source>
</evidence>
<keyword evidence="1 4" id="KW-0378">Hydrolase</keyword>
<dbReference type="AlphaFoldDB" id="A0A1I3FJM7"/>
<name>A0A1I3FJM7_9FIRM</name>
<dbReference type="CDD" id="cd07209">
    <property type="entry name" value="Pat_hypo_Ecoli_Z1214_like"/>
    <property type="match status" value="1"/>
</dbReference>
<dbReference type="RefSeq" id="WP_177208896.1">
    <property type="nucleotide sequence ID" value="NZ_FOQA01000006.1"/>
</dbReference>
<dbReference type="SUPFAM" id="SSF52151">
    <property type="entry name" value="FabD/lysophospholipase-like"/>
    <property type="match status" value="1"/>
</dbReference>
<dbReference type="GO" id="GO:0016787">
    <property type="term" value="F:hydrolase activity"/>
    <property type="evidence" value="ECO:0007669"/>
    <property type="project" value="UniProtKB-UniRule"/>
</dbReference>
<dbReference type="Gene3D" id="3.40.1090.10">
    <property type="entry name" value="Cytosolic phospholipase A2 catalytic domain"/>
    <property type="match status" value="2"/>
</dbReference>
<accession>A0A1I3FJM7</accession>
<dbReference type="STRING" id="69895.SAMN05192551_106204"/>
<gene>
    <name evidence="6" type="ORF">SAMN05192551_106204</name>
</gene>
<feature type="domain" description="PNPLA" evidence="5">
    <location>
        <begin position="4"/>
        <end position="191"/>
    </location>
</feature>
<dbReference type="EMBL" id="FOQA01000006">
    <property type="protein sequence ID" value="SFI11419.1"/>
    <property type="molecule type" value="Genomic_DNA"/>
</dbReference>
<keyword evidence="3 4" id="KW-0443">Lipid metabolism</keyword>
<dbReference type="PROSITE" id="PS51635">
    <property type="entry name" value="PNPLA"/>
    <property type="match status" value="1"/>
</dbReference>
<evidence type="ECO:0000313" key="7">
    <source>
        <dbReference type="Proteomes" id="UP000199287"/>
    </source>
</evidence>